<dbReference type="InterPro" id="IPR036514">
    <property type="entry name" value="SGNH_hydro_sf"/>
</dbReference>
<dbReference type="GeneID" id="100908365"/>
<keyword evidence="2" id="KW-1185">Reference proteome</keyword>
<organism evidence="2 3">
    <name type="scientific">Galendromus occidentalis</name>
    <name type="common">western predatory mite</name>
    <dbReference type="NCBI Taxonomy" id="34638"/>
    <lineage>
        <taxon>Eukaryota</taxon>
        <taxon>Metazoa</taxon>
        <taxon>Ecdysozoa</taxon>
        <taxon>Arthropoda</taxon>
        <taxon>Chelicerata</taxon>
        <taxon>Arachnida</taxon>
        <taxon>Acari</taxon>
        <taxon>Parasitiformes</taxon>
        <taxon>Mesostigmata</taxon>
        <taxon>Gamasina</taxon>
        <taxon>Phytoseioidea</taxon>
        <taxon>Phytoseiidae</taxon>
        <taxon>Typhlodrominae</taxon>
        <taxon>Galendromus</taxon>
    </lineage>
</organism>
<dbReference type="Proteomes" id="UP000694867">
    <property type="component" value="Unplaced"/>
</dbReference>
<accession>A0AAJ6VXN7</accession>
<dbReference type="PANTHER" id="PTHR14209:SF19">
    <property type="entry name" value="ISOAMYL ACETATE-HYDROLYZING ESTERASE 1 HOMOLOG"/>
    <property type="match status" value="1"/>
</dbReference>
<proteinExistence type="predicted"/>
<protein>
    <submittedName>
        <fullName evidence="3">Isoamyl acetate-hydrolyzing esterase 1 homolog</fullName>
    </submittedName>
</protein>
<name>A0AAJ6VXN7_9ACAR</name>
<dbReference type="Gene3D" id="3.40.50.1110">
    <property type="entry name" value="SGNH hydrolase"/>
    <property type="match status" value="1"/>
</dbReference>
<evidence type="ECO:0000313" key="3">
    <source>
        <dbReference type="RefSeq" id="XP_003743842.1"/>
    </source>
</evidence>
<feature type="domain" description="SGNH hydrolase-type esterase" evidence="1">
    <location>
        <begin position="25"/>
        <end position="212"/>
    </location>
</feature>
<reference evidence="3" key="1">
    <citation type="submission" date="2025-08" db="UniProtKB">
        <authorList>
            <consortium name="RefSeq"/>
        </authorList>
    </citation>
    <scope>IDENTIFICATION</scope>
</reference>
<dbReference type="SUPFAM" id="SSF52266">
    <property type="entry name" value="SGNH hydrolase"/>
    <property type="match status" value="1"/>
</dbReference>
<dbReference type="InterPro" id="IPR045136">
    <property type="entry name" value="Iah1-like"/>
</dbReference>
<dbReference type="Pfam" id="PF13472">
    <property type="entry name" value="Lipase_GDSL_2"/>
    <property type="match status" value="1"/>
</dbReference>
<dbReference type="KEGG" id="goe:100908365"/>
<evidence type="ECO:0000259" key="1">
    <source>
        <dbReference type="Pfam" id="PF13472"/>
    </source>
</evidence>
<dbReference type="PANTHER" id="PTHR14209">
    <property type="entry name" value="ISOAMYL ACETATE-HYDROLYZING ESTERASE 1"/>
    <property type="match status" value="1"/>
</dbReference>
<evidence type="ECO:0000313" key="2">
    <source>
        <dbReference type="Proteomes" id="UP000694867"/>
    </source>
</evidence>
<sequence length="253" mass="28237">MCGPTARIFRSALRMSRVDFPALFCFGDSLTQRSFNTEDGCWGAMLASRYQRKVDVLNRGFSAYNSEQATCLLPRLLPKGAPAPYVMLIWFGANDCCVPQAPQHVPLDDYESNLKSIMNHAATVGIPRERVVLLTPPKYDHKAWVAHKAKDGVLESQVGRGEDLCEDYARRCAEVASRNGTLLVDVCAAMKARDDWRSLMLDGLHFNVDGAKFIASLLASVLDPIIESLPCIFPDKEQIDFSNVRSQIQQWIP</sequence>
<dbReference type="CDD" id="cd01838">
    <property type="entry name" value="Isoamyl_acetate_hydrolase_like"/>
    <property type="match status" value="1"/>
</dbReference>
<dbReference type="AlphaFoldDB" id="A0AAJ6VXN7"/>
<gene>
    <name evidence="3" type="primary">LOC100908365</name>
</gene>
<dbReference type="InterPro" id="IPR013830">
    <property type="entry name" value="SGNH_hydro"/>
</dbReference>
<dbReference type="RefSeq" id="XP_003743842.1">
    <property type="nucleotide sequence ID" value="XM_003743794.2"/>
</dbReference>